<evidence type="ECO:0000313" key="2">
    <source>
        <dbReference type="EMBL" id="MCW3167456.1"/>
    </source>
</evidence>
<feature type="transmembrane region" description="Helical" evidence="1">
    <location>
        <begin position="315"/>
        <end position="337"/>
    </location>
</feature>
<feature type="transmembrane region" description="Helical" evidence="1">
    <location>
        <begin position="286"/>
        <end position="309"/>
    </location>
</feature>
<name>A0ABT3HUI5_9FLAO</name>
<gene>
    <name evidence="2" type="ORF">OMO38_02840</name>
</gene>
<feature type="transmembrane region" description="Helical" evidence="1">
    <location>
        <begin position="139"/>
        <end position="155"/>
    </location>
</feature>
<feature type="transmembrane region" description="Helical" evidence="1">
    <location>
        <begin position="256"/>
        <end position="274"/>
    </location>
</feature>
<evidence type="ECO:0000313" key="3">
    <source>
        <dbReference type="Proteomes" id="UP001163731"/>
    </source>
</evidence>
<dbReference type="RefSeq" id="WP_264748716.1">
    <property type="nucleotide sequence ID" value="NZ_JAPDHW010000002.1"/>
</dbReference>
<accession>A0ABT3HUI5</accession>
<comment type="caution">
    <text evidence="2">The sequence shown here is derived from an EMBL/GenBank/DDBJ whole genome shotgun (WGS) entry which is preliminary data.</text>
</comment>
<proteinExistence type="predicted"/>
<protein>
    <recommendedName>
        <fullName evidence="4">Glycosyltransferase RgtA/B/C/D-like domain-containing protein</fullName>
    </recommendedName>
</protein>
<dbReference type="Proteomes" id="UP001163731">
    <property type="component" value="Unassembled WGS sequence"/>
</dbReference>
<feature type="transmembrane region" description="Helical" evidence="1">
    <location>
        <begin position="105"/>
        <end position="127"/>
    </location>
</feature>
<evidence type="ECO:0008006" key="4">
    <source>
        <dbReference type="Google" id="ProtNLM"/>
    </source>
</evidence>
<keyword evidence="1" id="KW-0472">Membrane</keyword>
<organism evidence="2 3">
    <name type="scientific">Chryseobacterium kimseyorum</name>
    <dbReference type="NCBI Taxonomy" id="2984028"/>
    <lineage>
        <taxon>Bacteria</taxon>
        <taxon>Pseudomonadati</taxon>
        <taxon>Bacteroidota</taxon>
        <taxon>Flavobacteriia</taxon>
        <taxon>Flavobacteriales</taxon>
        <taxon>Weeksellaceae</taxon>
        <taxon>Chryseobacterium group</taxon>
        <taxon>Chryseobacterium</taxon>
    </lineage>
</organism>
<feature type="transmembrane region" description="Helical" evidence="1">
    <location>
        <begin position="187"/>
        <end position="204"/>
    </location>
</feature>
<keyword evidence="1" id="KW-1133">Transmembrane helix</keyword>
<keyword evidence="3" id="KW-1185">Reference proteome</keyword>
<sequence>MKKYKIAAMIIVLIYFFQTFFTSLGGIGADSLSYFGIAADLPKPETNLFPMGYPILVRLVYNVLHDYFWASKILNLLFTVIILLFSYYKKFYFRETVLLFMGKTFFTVFIGAASETLFLFLMYFLFFFFHQLLSKKDNLYSYAVAISLCLIGFFITRYSGIYIYVSVAVFCGVMFFKIRDKIYFKPLILMLFLSGIGIGSYLLFNVMHFGDYTGEHMRGKPSSKDVVYIVRDVFGVMNSIDPYIGIKPASNSLASLLFQFLVFVIDVFIFFFFLKYFKKAKESSLYYFHILLWVMAGVSGISVLVSGWFQQIEEMGVRLMAASNFCLFFSFLILYFQNQLSDKWIWRVSCFFLVFLTCYSLKDPGNYLENKKQIEPQMAKFKNKKYLYNDEKNKITVTTYYFPVIDKKFDYKHTNSQKGSLKEGIAGTVNPKIKWLMNDTVRDKTKVLYTSQLRFK</sequence>
<dbReference type="EMBL" id="JAPDHW010000002">
    <property type="protein sequence ID" value="MCW3167456.1"/>
    <property type="molecule type" value="Genomic_DNA"/>
</dbReference>
<feature type="transmembrane region" description="Helical" evidence="1">
    <location>
        <begin position="73"/>
        <end position="93"/>
    </location>
</feature>
<reference evidence="2" key="1">
    <citation type="submission" date="2022-10" db="EMBL/GenBank/DDBJ databases">
        <title>Chryseobacterium babae sp. nov. isolated from the gut of the beetle Oryctes rhinoceros, and Chryseobacterium kimseyorum sp. nov., isolated from a stick insect rearing cage.</title>
        <authorList>
            <person name="Shelomi M."/>
            <person name="Han C.-J."/>
            <person name="Chen W.-M."/>
            <person name="Chen H.-K."/>
            <person name="Liaw S.-J."/>
            <person name="Muhle E."/>
            <person name="Clermont D."/>
        </authorList>
    </citation>
    <scope>NUCLEOTIDE SEQUENCE</scope>
    <source>
        <strain evidence="2">09-1422</strain>
    </source>
</reference>
<feature type="transmembrane region" description="Helical" evidence="1">
    <location>
        <begin position="7"/>
        <end position="27"/>
    </location>
</feature>
<keyword evidence="1" id="KW-0812">Transmembrane</keyword>
<evidence type="ECO:0000256" key="1">
    <source>
        <dbReference type="SAM" id="Phobius"/>
    </source>
</evidence>